<evidence type="ECO:0000256" key="1">
    <source>
        <dbReference type="ARBA" id="ARBA00022723"/>
    </source>
</evidence>
<dbReference type="Pfam" id="PF04366">
    <property type="entry name" value="Ysc84"/>
    <property type="match status" value="1"/>
</dbReference>
<feature type="region of interest" description="Disordered" evidence="6">
    <location>
        <begin position="67"/>
        <end position="88"/>
    </location>
</feature>
<dbReference type="CDD" id="cd11526">
    <property type="entry name" value="SYLF_FYVE"/>
    <property type="match status" value="1"/>
</dbReference>
<feature type="region of interest" description="Disordered" evidence="6">
    <location>
        <begin position="600"/>
        <end position="620"/>
    </location>
</feature>
<evidence type="ECO:0000256" key="2">
    <source>
        <dbReference type="ARBA" id="ARBA00022771"/>
    </source>
</evidence>
<evidence type="ECO:0000313" key="9">
    <source>
        <dbReference type="Proteomes" id="UP001168877"/>
    </source>
</evidence>
<keyword evidence="2 4" id="KW-0863">Zinc-finger</keyword>
<dbReference type="InterPro" id="IPR009360">
    <property type="entry name" value="Isy1"/>
</dbReference>
<gene>
    <name evidence="8" type="ORF">LWI29_011971</name>
</gene>
<dbReference type="Proteomes" id="UP001168877">
    <property type="component" value="Unassembled WGS sequence"/>
</dbReference>
<organism evidence="8 9">
    <name type="scientific">Acer saccharum</name>
    <name type="common">Sugar maple</name>
    <dbReference type="NCBI Taxonomy" id="4024"/>
    <lineage>
        <taxon>Eukaryota</taxon>
        <taxon>Viridiplantae</taxon>
        <taxon>Streptophyta</taxon>
        <taxon>Embryophyta</taxon>
        <taxon>Tracheophyta</taxon>
        <taxon>Spermatophyta</taxon>
        <taxon>Magnoliopsida</taxon>
        <taxon>eudicotyledons</taxon>
        <taxon>Gunneridae</taxon>
        <taxon>Pentapetalae</taxon>
        <taxon>rosids</taxon>
        <taxon>malvids</taxon>
        <taxon>Sapindales</taxon>
        <taxon>Sapindaceae</taxon>
        <taxon>Hippocastanoideae</taxon>
        <taxon>Acereae</taxon>
        <taxon>Acer</taxon>
    </lineage>
</organism>
<keyword evidence="3" id="KW-0862">Zinc</keyword>
<feature type="domain" description="FYVE-type" evidence="7">
    <location>
        <begin position="173"/>
        <end position="235"/>
    </location>
</feature>
<proteinExistence type="predicted"/>
<comment type="caution">
    <text evidence="8">The sequence shown here is derived from an EMBL/GenBank/DDBJ whole genome shotgun (WGS) entry which is preliminary data.</text>
</comment>
<reference evidence="8" key="1">
    <citation type="journal article" date="2022" name="Plant J.">
        <title>Strategies of tolerance reflected in two North American maple genomes.</title>
        <authorList>
            <person name="McEvoy S.L."/>
            <person name="Sezen U.U."/>
            <person name="Trouern-Trend A."/>
            <person name="McMahon S.M."/>
            <person name="Schaberg P.G."/>
            <person name="Yang J."/>
            <person name="Wegrzyn J.L."/>
            <person name="Swenson N.G."/>
        </authorList>
    </citation>
    <scope>NUCLEOTIDE SEQUENCE</scope>
    <source>
        <strain evidence="8">NS2018</strain>
    </source>
</reference>
<dbReference type="SMART" id="SM00064">
    <property type="entry name" value="FYVE"/>
    <property type="match status" value="1"/>
</dbReference>
<dbReference type="InterPro" id="IPR007461">
    <property type="entry name" value="Ysc84_actin-binding"/>
</dbReference>
<dbReference type="GO" id="GO:0035091">
    <property type="term" value="F:phosphatidylinositol binding"/>
    <property type="evidence" value="ECO:0007669"/>
    <property type="project" value="TreeGrafter"/>
</dbReference>
<dbReference type="GO" id="GO:0008270">
    <property type="term" value="F:zinc ion binding"/>
    <property type="evidence" value="ECO:0007669"/>
    <property type="project" value="UniProtKB-KW"/>
</dbReference>
<evidence type="ECO:0000256" key="6">
    <source>
        <dbReference type="SAM" id="MobiDB-lite"/>
    </source>
</evidence>
<dbReference type="Pfam" id="PF01363">
    <property type="entry name" value="FYVE"/>
    <property type="match status" value="1"/>
</dbReference>
<keyword evidence="9" id="KW-1185">Reference proteome</keyword>
<protein>
    <recommendedName>
        <fullName evidence="7">FYVE-type domain-containing protein</fullName>
    </recommendedName>
</protein>
<dbReference type="EMBL" id="JAUESC010000385">
    <property type="protein sequence ID" value="KAK0578541.1"/>
    <property type="molecule type" value="Genomic_DNA"/>
</dbReference>
<evidence type="ECO:0000313" key="8">
    <source>
        <dbReference type="EMBL" id="KAK0578541.1"/>
    </source>
</evidence>
<dbReference type="PROSITE" id="PS50178">
    <property type="entry name" value="ZF_FYVE"/>
    <property type="match status" value="1"/>
</dbReference>
<name>A0AA39RRQ8_ACESA</name>
<dbReference type="InterPro" id="IPR011011">
    <property type="entry name" value="Znf_FYVE_PHD"/>
</dbReference>
<evidence type="ECO:0000256" key="4">
    <source>
        <dbReference type="PROSITE-ProRule" id="PRU00091"/>
    </source>
</evidence>
<keyword evidence="5" id="KW-0175">Coiled coil</keyword>
<evidence type="ECO:0000256" key="5">
    <source>
        <dbReference type="SAM" id="Coils"/>
    </source>
</evidence>
<dbReference type="InterPro" id="IPR051702">
    <property type="entry name" value="SH3_domain_YSC84-like"/>
</dbReference>
<dbReference type="InterPro" id="IPR000306">
    <property type="entry name" value="Znf_FYVE"/>
</dbReference>
<accession>A0AA39RRQ8</accession>
<dbReference type="SUPFAM" id="SSF57903">
    <property type="entry name" value="FYVE/PHD zinc finger"/>
    <property type="match status" value="1"/>
</dbReference>
<dbReference type="GO" id="GO:0000350">
    <property type="term" value="P:generation of catalytic spliceosome for second transesterification step"/>
    <property type="evidence" value="ECO:0007669"/>
    <property type="project" value="InterPro"/>
</dbReference>
<evidence type="ECO:0000259" key="7">
    <source>
        <dbReference type="PROSITE" id="PS50178"/>
    </source>
</evidence>
<dbReference type="Pfam" id="PF06246">
    <property type="entry name" value="Isy1"/>
    <property type="match status" value="1"/>
</dbReference>
<evidence type="ECO:0000256" key="3">
    <source>
        <dbReference type="ARBA" id="ARBA00022833"/>
    </source>
</evidence>
<dbReference type="InterPro" id="IPR013083">
    <property type="entry name" value="Znf_RING/FYVE/PHD"/>
</dbReference>
<sequence>MATFEGRVLHSLLPKLVNKENVMVNYNDDHSSSGWSMPEGKKPYPSGSKSLKEDHVYQFPLDSEDYIDGEYDSSDDQHNSTQSSDMAPEVNLKNVLSGIVAIVTGRNKGSIVSASQQDPSSNLSFLGSAKNGDTFLDSSVYIPSAPPLLEPDGINYSAYKEVLEAEPPEWLPDSSTTVCMQCTSPFTALTRGRHHCRFCGGVFCRVCTKGRCLLPVKFRERNPQRVCDACYDRLDPLQGILINSISNAVQVAKHDVVDWTCTRGWLNLPVGISMEYEIYKASNTLRSYCQVARLNPERTIPSAVLKGARGLAILTVAKAGVLVAYKLGTGLVVAKRSDGSWSAPSAIFSAGLGWGPQIGGELMDFIIVLHDLKAVKTFCSRMHFSLGAGCSAAAGPVGRVLEADVRAGDRGSGMCYTYSCSKGAFVGVSLEGNMVATRMDTNLRFYGDPYLTTTDILLGTVERPRAAYIHDKLAWLLFREVKGKTPTTGTAVHITITTPKPLTDITYHLHSSKSLAKFSLQRFWSTLESLLVSHQSSHLSLQIVTLTPWLGMKRKHNRCSIALSHSKRRRKRSPESDALIWPPSAAISLKPTNGVNKLCGRSAAKSPKSKTKVSESTDSATSTMRLTSLYARKTHWERRIIELGGPNYTKHSAKMTDLEGNIVDVPNPSGRGPGYRYFGAAKKLPGVKELFEKPPELRKRRTRYDIYKRIDASYYGYRDEEDGVLEKVEGPAQRRIRIEAEEEWRRMDEIRREAKKAVKSGEVVSVGVLKEVLFEEEEDVVEEERREEMEKDKKDKEREFVVHVPLPDDKEIEKMVLEKKKMELLNKYATQELMEEQNEAKAMLNIHR</sequence>
<feature type="region of interest" description="Disordered" evidence="6">
    <location>
        <begin position="29"/>
        <end position="51"/>
    </location>
</feature>
<reference evidence="8" key="2">
    <citation type="submission" date="2023-06" db="EMBL/GenBank/DDBJ databases">
        <authorList>
            <person name="Swenson N.G."/>
            <person name="Wegrzyn J.L."/>
            <person name="Mcevoy S.L."/>
        </authorList>
    </citation>
    <scope>NUCLEOTIDE SEQUENCE</scope>
    <source>
        <strain evidence="8">NS2018</strain>
        <tissue evidence="8">Leaf</tissue>
    </source>
</reference>
<dbReference type="AlphaFoldDB" id="A0AA39RRQ8"/>
<dbReference type="PANTHER" id="PTHR15629">
    <property type="entry name" value="SH3YL1 PROTEIN"/>
    <property type="match status" value="1"/>
</dbReference>
<feature type="coiled-coil region" evidence="5">
    <location>
        <begin position="779"/>
        <end position="839"/>
    </location>
</feature>
<dbReference type="FunFam" id="3.30.40.10:FF:000151">
    <property type="entry name" value="Zinc finger family protein"/>
    <property type="match status" value="1"/>
</dbReference>
<keyword evidence="1" id="KW-0479">Metal-binding</keyword>
<dbReference type="Gene3D" id="3.30.40.10">
    <property type="entry name" value="Zinc/RING finger domain, C3HC4 (zinc finger)"/>
    <property type="match status" value="1"/>
</dbReference>
<dbReference type="PANTHER" id="PTHR15629:SF2">
    <property type="entry name" value="SH3 DOMAIN-CONTAINING YSC84-LIKE PROTEIN 1"/>
    <property type="match status" value="1"/>
</dbReference>
<dbReference type="InterPro" id="IPR017455">
    <property type="entry name" value="Znf_FYVE-rel"/>
</dbReference>